<keyword evidence="2" id="KW-0285">Flavoprotein</keyword>
<dbReference type="EMBL" id="SOAZ01000019">
    <property type="protein sequence ID" value="TDT51273.1"/>
    <property type="molecule type" value="Genomic_DNA"/>
</dbReference>
<dbReference type="InterPro" id="IPR016446">
    <property type="entry name" value="Flavin_OxRdtase_Frp"/>
</dbReference>
<proteinExistence type="inferred from homology"/>
<dbReference type="RefSeq" id="WP_133628713.1">
    <property type="nucleotide sequence ID" value="NZ_SOAZ01000019.1"/>
</dbReference>
<keyword evidence="4" id="KW-0560">Oxidoreductase</keyword>
<gene>
    <name evidence="6" type="ORF">EDD71_1193</name>
</gene>
<evidence type="ECO:0000313" key="7">
    <source>
        <dbReference type="Proteomes" id="UP000295325"/>
    </source>
</evidence>
<evidence type="ECO:0000259" key="5">
    <source>
        <dbReference type="Pfam" id="PF00881"/>
    </source>
</evidence>
<dbReference type="PANTHER" id="PTHR43425">
    <property type="entry name" value="OXYGEN-INSENSITIVE NADPH NITROREDUCTASE"/>
    <property type="match status" value="1"/>
</dbReference>
<evidence type="ECO:0000256" key="1">
    <source>
        <dbReference type="ARBA" id="ARBA00008366"/>
    </source>
</evidence>
<reference evidence="6 7" key="1">
    <citation type="submission" date="2019-03" db="EMBL/GenBank/DDBJ databases">
        <title>Genomic Encyclopedia of Type Strains, Phase IV (KMG-IV): sequencing the most valuable type-strain genomes for metagenomic binning, comparative biology and taxonomic classification.</title>
        <authorList>
            <person name="Goeker M."/>
        </authorList>
    </citation>
    <scope>NUCLEOTIDE SEQUENCE [LARGE SCALE GENOMIC DNA]</scope>
    <source>
        <strain evidence="6 7">DSM 24455</strain>
    </source>
</reference>
<comment type="caution">
    <text evidence="6">The sequence shown here is derived from an EMBL/GenBank/DDBJ whole genome shotgun (WGS) entry which is preliminary data.</text>
</comment>
<dbReference type="InterPro" id="IPR029479">
    <property type="entry name" value="Nitroreductase"/>
</dbReference>
<dbReference type="InterPro" id="IPR000415">
    <property type="entry name" value="Nitroreductase-like"/>
</dbReference>
<dbReference type="AlphaFoldDB" id="A0A4R7KDZ7"/>
<protein>
    <submittedName>
        <fullName evidence="6">FMN reductase (NADPH)/FMN reductase [NAD(P)H]</fullName>
    </submittedName>
</protein>
<dbReference type="GO" id="GO:0016491">
    <property type="term" value="F:oxidoreductase activity"/>
    <property type="evidence" value="ECO:0007669"/>
    <property type="project" value="UniProtKB-KW"/>
</dbReference>
<comment type="similarity">
    <text evidence="1">Belongs to the flavin oxidoreductase frp family.</text>
</comment>
<accession>A0A4R7KDZ7</accession>
<dbReference type="Pfam" id="PF00881">
    <property type="entry name" value="Nitroreductase"/>
    <property type="match status" value="1"/>
</dbReference>
<organism evidence="6 7">
    <name type="scientific">Fonticella tunisiensis</name>
    <dbReference type="NCBI Taxonomy" id="1096341"/>
    <lineage>
        <taxon>Bacteria</taxon>
        <taxon>Bacillati</taxon>
        <taxon>Bacillota</taxon>
        <taxon>Clostridia</taxon>
        <taxon>Eubacteriales</taxon>
        <taxon>Clostridiaceae</taxon>
        <taxon>Fonticella</taxon>
    </lineage>
</organism>
<evidence type="ECO:0000256" key="4">
    <source>
        <dbReference type="ARBA" id="ARBA00023002"/>
    </source>
</evidence>
<keyword evidence="7" id="KW-1185">Reference proteome</keyword>
<keyword evidence="3" id="KW-0288">FMN</keyword>
<evidence type="ECO:0000256" key="3">
    <source>
        <dbReference type="ARBA" id="ARBA00022643"/>
    </source>
</evidence>
<feature type="domain" description="Nitroreductase" evidence="5">
    <location>
        <begin position="8"/>
        <end position="163"/>
    </location>
</feature>
<name>A0A4R7KDZ7_9CLOT</name>
<dbReference type="OrthoDB" id="9775805at2"/>
<dbReference type="Proteomes" id="UP000295325">
    <property type="component" value="Unassembled WGS sequence"/>
</dbReference>
<evidence type="ECO:0000313" key="6">
    <source>
        <dbReference type="EMBL" id="TDT51273.1"/>
    </source>
</evidence>
<sequence>MNEVLMQIKNRKSVRVFEERQVEDEVKNEILNAALEAPTAGGMMLYSILDITDERLKERLSVVCDNQPFIAKAPLVLVFLADYQRWYDAYCFEGCNPRKPGEGDILLACADAIIAAQNTVVAAESLGVGSCYIGDIIENCETVRDLLDLPDYVLPAAMVVYGYPAESQRIRKKPVRFEKDYIVFKNKYRRLTKEEHREMHSIRNKKSGLLERDASEIIKANCARKYMSDFSLEMNRSASEYLKKFREK</sequence>
<dbReference type="SUPFAM" id="SSF55469">
    <property type="entry name" value="FMN-dependent nitroreductase-like"/>
    <property type="match status" value="1"/>
</dbReference>
<dbReference type="Gene3D" id="3.40.109.10">
    <property type="entry name" value="NADH Oxidase"/>
    <property type="match status" value="1"/>
</dbReference>
<dbReference type="PANTHER" id="PTHR43425:SF2">
    <property type="entry name" value="OXYGEN-INSENSITIVE NADPH NITROREDUCTASE"/>
    <property type="match status" value="1"/>
</dbReference>
<evidence type="ECO:0000256" key="2">
    <source>
        <dbReference type="ARBA" id="ARBA00022630"/>
    </source>
</evidence>